<dbReference type="RefSeq" id="WP_378243213.1">
    <property type="nucleotide sequence ID" value="NZ_JBHRWK010000059.1"/>
</dbReference>
<reference evidence="2" key="1">
    <citation type="journal article" date="2019" name="Int. J. Syst. Evol. Microbiol.">
        <title>The Global Catalogue of Microorganisms (GCM) 10K type strain sequencing project: providing services to taxonomists for standard genome sequencing and annotation.</title>
        <authorList>
            <consortium name="The Broad Institute Genomics Platform"/>
            <consortium name="The Broad Institute Genome Sequencing Center for Infectious Disease"/>
            <person name="Wu L."/>
            <person name="Ma J."/>
        </authorList>
    </citation>
    <scope>NUCLEOTIDE SEQUENCE [LARGE SCALE GENOMIC DNA]</scope>
    <source>
        <strain evidence="2">CGMCC 4.7676</strain>
    </source>
</reference>
<comment type="caution">
    <text evidence="1">The sequence shown here is derived from an EMBL/GenBank/DDBJ whole genome shotgun (WGS) entry which is preliminary data.</text>
</comment>
<organism evidence="1 2">
    <name type="scientific">Amycolatopsis speibonae</name>
    <dbReference type="NCBI Taxonomy" id="1450224"/>
    <lineage>
        <taxon>Bacteria</taxon>
        <taxon>Bacillati</taxon>
        <taxon>Actinomycetota</taxon>
        <taxon>Actinomycetes</taxon>
        <taxon>Pseudonocardiales</taxon>
        <taxon>Pseudonocardiaceae</taxon>
        <taxon>Amycolatopsis</taxon>
    </lineage>
</organism>
<dbReference type="Gene3D" id="3.20.170.40">
    <property type="entry name" value="Rifampin ADP-ribosyltransferase domain"/>
    <property type="match status" value="1"/>
</dbReference>
<gene>
    <name evidence="1" type="ORF">ACFOSH_31820</name>
</gene>
<protein>
    <submittedName>
        <fullName evidence="1">Uncharacterized protein</fullName>
    </submittedName>
</protein>
<dbReference type="EMBL" id="JBHRWK010000059">
    <property type="protein sequence ID" value="MFC3454047.1"/>
    <property type="molecule type" value="Genomic_DNA"/>
</dbReference>
<dbReference type="Proteomes" id="UP001595645">
    <property type="component" value="Unassembled WGS sequence"/>
</dbReference>
<sequence>MADTRLWHGGFPGLNVGDLILPPTGSGTTRILTAPEGAHVPPGHVRRDRVHLTTERAAAKAYAAAYPDGALYVAEPVGDTEPDPDAPDRSIRCEQARVVAVYDPCVRWAERGTRWLQPLFA</sequence>
<name>A0ABV7P6I6_9PSEU</name>
<evidence type="ECO:0000313" key="1">
    <source>
        <dbReference type="EMBL" id="MFC3454047.1"/>
    </source>
</evidence>
<accession>A0ABV7P6I6</accession>
<evidence type="ECO:0000313" key="2">
    <source>
        <dbReference type="Proteomes" id="UP001595645"/>
    </source>
</evidence>
<keyword evidence="2" id="KW-1185">Reference proteome</keyword>
<proteinExistence type="predicted"/>
<dbReference type="InterPro" id="IPR038611">
    <property type="entry name" value="Arr_sf"/>
</dbReference>